<feature type="transmembrane region" description="Helical" evidence="2">
    <location>
        <begin position="220"/>
        <end position="241"/>
    </location>
</feature>
<feature type="transmembrane region" description="Helical" evidence="2">
    <location>
        <begin position="449"/>
        <end position="470"/>
    </location>
</feature>
<dbReference type="RefSeq" id="WP_144855467.1">
    <property type="nucleotide sequence ID" value="NZ_BAAAYT010000002.1"/>
</dbReference>
<feature type="transmembrane region" description="Helical" evidence="2">
    <location>
        <begin position="248"/>
        <end position="264"/>
    </location>
</feature>
<dbReference type="OrthoDB" id="3729996at2"/>
<feature type="transmembrane region" description="Helical" evidence="2">
    <location>
        <begin position="512"/>
        <end position="534"/>
    </location>
</feature>
<feature type="compositionally biased region" description="Pro residues" evidence="1">
    <location>
        <begin position="69"/>
        <end position="92"/>
    </location>
</feature>
<feature type="transmembrane region" description="Helical" evidence="2">
    <location>
        <begin position="370"/>
        <end position="390"/>
    </location>
</feature>
<feature type="transmembrane region" description="Helical" evidence="2">
    <location>
        <begin position="270"/>
        <end position="286"/>
    </location>
</feature>
<feature type="transmembrane region" description="Helical" evidence="2">
    <location>
        <begin position="607"/>
        <end position="625"/>
    </location>
</feature>
<dbReference type="PANTHER" id="PTHR38434:SF1">
    <property type="entry name" value="BLL2549 PROTEIN"/>
    <property type="match status" value="1"/>
</dbReference>
<dbReference type="Pfam" id="PF10101">
    <property type="entry name" value="DUF2339"/>
    <property type="match status" value="1"/>
</dbReference>
<feature type="compositionally biased region" description="Pro residues" evidence="1">
    <location>
        <begin position="105"/>
        <end position="120"/>
    </location>
</feature>
<protein>
    <submittedName>
        <fullName evidence="3">Putative membrane protein DUF2339</fullName>
    </submittedName>
</protein>
<dbReference type="Proteomes" id="UP000315628">
    <property type="component" value="Unassembled WGS sequence"/>
</dbReference>
<keyword evidence="2" id="KW-0812">Transmembrane</keyword>
<sequence length="641" mass="65345">MSPPQQPELESLRAELRTVEAEFAEAMTRMYQVGNHLARVRTALDTYEARAASRQASPQAPVPGTHPTAPVPPPPLAHPGPTPPPSSPPHPMAPVGAAGGHHPSPASPPPRTPLPPPGRPTTPADPWWQRDGLVAKVLAVVGASVTLIGIALLLALAIQAGYFGPLARVVTGAVLAAALVGAGLLVKQRQRGSAGALGLVGTGFAAAYLDILAVTRIYEWLPPAVGVLVAGLVAAVGLVLARAWGSQLLAVLIVLGVAVLAPVIAPGEALLVGSFLLALTIAAYPAQIGRHWVALDVARVLPTTLYAMIAVGVQGDGHRGTVMAVVLALFVLGTAAVGLRRGGPLSPNLLVLVATLPALVAGLAETRWVGLGVLVLVVIAHVAAAALTPVRGVDLPWQLRGVCLFVAAVTSIAAAARLVEGPYVPLAIVVVAISWVAASAVIRDRSLTVAAVITAVVALTTSPRLIPLAWLESEAPSTRWQHLAEAAALVVLLALLGVAARRIAPGQRALAATGLAAAALLAPLTLVLAGSLTARAAPGTHPADGFVVGHMLASVLWMVMAAALLVRGLGRGENAGTAVRVGLALAALVVAKLLFYDLAALDGLPRVLSFIVAGIVLLGMGVWYAQALERSRTPVDNSTAE</sequence>
<evidence type="ECO:0000313" key="4">
    <source>
        <dbReference type="Proteomes" id="UP000315628"/>
    </source>
</evidence>
<feature type="transmembrane region" description="Helical" evidence="2">
    <location>
        <begin position="320"/>
        <end position="339"/>
    </location>
</feature>
<feature type="compositionally biased region" description="Low complexity" evidence="1">
    <location>
        <begin position="93"/>
        <end position="104"/>
    </location>
</feature>
<feature type="transmembrane region" description="Helical" evidence="2">
    <location>
        <begin position="482"/>
        <end position="500"/>
    </location>
</feature>
<gene>
    <name evidence="3" type="ORF">FB557_0625</name>
</gene>
<reference evidence="3 4" key="1">
    <citation type="submission" date="2019-06" db="EMBL/GenBank/DDBJ databases">
        <title>Sequencing the genomes of 1000 actinobacteria strains.</title>
        <authorList>
            <person name="Klenk H.-P."/>
        </authorList>
    </citation>
    <scope>NUCLEOTIDE SEQUENCE [LARGE SCALE GENOMIC DNA]</scope>
    <source>
        <strain evidence="3 4">DSM 18935</strain>
    </source>
</reference>
<comment type="caution">
    <text evidence="3">The sequence shown here is derived from an EMBL/GenBank/DDBJ whole genome shotgun (WGS) entry which is preliminary data.</text>
</comment>
<evidence type="ECO:0000256" key="2">
    <source>
        <dbReference type="SAM" id="Phobius"/>
    </source>
</evidence>
<feature type="transmembrane region" description="Helical" evidence="2">
    <location>
        <begin position="346"/>
        <end position="364"/>
    </location>
</feature>
<name>A0A560WHB2_9MICO</name>
<feature type="transmembrane region" description="Helical" evidence="2">
    <location>
        <begin position="293"/>
        <end position="314"/>
    </location>
</feature>
<feature type="transmembrane region" description="Helical" evidence="2">
    <location>
        <begin position="166"/>
        <end position="186"/>
    </location>
</feature>
<feature type="compositionally biased region" description="Low complexity" evidence="1">
    <location>
        <begin position="49"/>
        <end position="68"/>
    </location>
</feature>
<organism evidence="3 4">
    <name type="scientific">Marihabitans asiaticum</name>
    <dbReference type="NCBI Taxonomy" id="415218"/>
    <lineage>
        <taxon>Bacteria</taxon>
        <taxon>Bacillati</taxon>
        <taxon>Actinomycetota</taxon>
        <taxon>Actinomycetes</taxon>
        <taxon>Micrococcales</taxon>
        <taxon>Intrasporangiaceae</taxon>
        <taxon>Marihabitans</taxon>
    </lineage>
</organism>
<feature type="transmembrane region" description="Helical" evidence="2">
    <location>
        <begin position="546"/>
        <end position="566"/>
    </location>
</feature>
<feature type="transmembrane region" description="Helical" evidence="2">
    <location>
        <begin position="193"/>
        <end position="214"/>
    </location>
</feature>
<feature type="region of interest" description="Disordered" evidence="1">
    <location>
        <begin position="49"/>
        <end position="127"/>
    </location>
</feature>
<dbReference type="EMBL" id="VIUW01000001">
    <property type="protein sequence ID" value="TWD17067.1"/>
    <property type="molecule type" value="Genomic_DNA"/>
</dbReference>
<feature type="transmembrane region" description="Helical" evidence="2">
    <location>
        <begin position="578"/>
        <end position="595"/>
    </location>
</feature>
<feature type="transmembrane region" description="Helical" evidence="2">
    <location>
        <begin position="397"/>
        <end position="416"/>
    </location>
</feature>
<dbReference type="PANTHER" id="PTHR38434">
    <property type="entry name" value="BLL2549 PROTEIN"/>
    <property type="match status" value="1"/>
</dbReference>
<keyword evidence="4" id="KW-1185">Reference proteome</keyword>
<accession>A0A560WHB2</accession>
<dbReference type="InterPro" id="IPR019286">
    <property type="entry name" value="DUF2339_TM"/>
</dbReference>
<dbReference type="AlphaFoldDB" id="A0A560WHB2"/>
<evidence type="ECO:0000313" key="3">
    <source>
        <dbReference type="EMBL" id="TWD17067.1"/>
    </source>
</evidence>
<feature type="transmembrane region" description="Helical" evidence="2">
    <location>
        <begin position="422"/>
        <end position="442"/>
    </location>
</feature>
<feature type="transmembrane region" description="Helical" evidence="2">
    <location>
        <begin position="137"/>
        <end position="160"/>
    </location>
</feature>
<evidence type="ECO:0000256" key="1">
    <source>
        <dbReference type="SAM" id="MobiDB-lite"/>
    </source>
</evidence>
<proteinExistence type="predicted"/>
<keyword evidence="2" id="KW-0472">Membrane</keyword>
<keyword evidence="2" id="KW-1133">Transmembrane helix</keyword>